<dbReference type="GO" id="GO:0033215">
    <property type="term" value="P:reductive iron assimilation"/>
    <property type="evidence" value="ECO:0007669"/>
    <property type="project" value="TreeGrafter"/>
</dbReference>
<dbReference type="EMBL" id="LKEB01000035">
    <property type="protein sequence ID" value="ROW08138.1"/>
    <property type="molecule type" value="Genomic_DNA"/>
</dbReference>
<keyword evidence="11" id="KW-1185">Reference proteome</keyword>
<protein>
    <recommendedName>
        <fullName evidence="12">Laccase</fullName>
    </recommendedName>
</protein>
<dbReference type="PROSITE" id="PS00079">
    <property type="entry name" value="MULTICOPPER_OXIDASE1"/>
    <property type="match status" value="2"/>
</dbReference>
<evidence type="ECO:0000256" key="6">
    <source>
        <dbReference type="SAM" id="SignalP"/>
    </source>
</evidence>
<comment type="caution">
    <text evidence="10">The sequence shown here is derived from an EMBL/GenBank/DDBJ whole genome shotgun (WGS) entry which is preliminary data.</text>
</comment>
<dbReference type="CDD" id="cd13877">
    <property type="entry name" value="CuRO_2_Fet3p_like"/>
    <property type="match status" value="1"/>
</dbReference>
<feature type="signal peptide" evidence="6">
    <location>
        <begin position="1"/>
        <end position="18"/>
    </location>
</feature>
<keyword evidence="4" id="KW-0560">Oxidoreductase</keyword>
<feature type="domain" description="Plastocyanin-like" evidence="7">
    <location>
        <begin position="152"/>
        <end position="277"/>
    </location>
</feature>
<feature type="chain" id="PRO_5019058666" description="Laccase" evidence="6">
    <location>
        <begin position="19"/>
        <end position="553"/>
    </location>
</feature>
<dbReference type="InterPro" id="IPR045087">
    <property type="entry name" value="Cu-oxidase_fam"/>
</dbReference>
<dbReference type="InterPro" id="IPR033138">
    <property type="entry name" value="Cu_oxidase_CS"/>
</dbReference>
<dbReference type="STRING" id="1230097.A0A423WXF6"/>
<dbReference type="GO" id="GO:0033573">
    <property type="term" value="C:high-affinity iron permease complex"/>
    <property type="evidence" value="ECO:0007669"/>
    <property type="project" value="TreeGrafter"/>
</dbReference>
<evidence type="ECO:0000256" key="2">
    <source>
        <dbReference type="ARBA" id="ARBA00022723"/>
    </source>
</evidence>
<dbReference type="GO" id="GO:0005507">
    <property type="term" value="F:copper ion binding"/>
    <property type="evidence" value="ECO:0007669"/>
    <property type="project" value="InterPro"/>
</dbReference>
<dbReference type="Pfam" id="PF07732">
    <property type="entry name" value="Cu-oxidase_3"/>
    <property type="match status" value="1"/>
</dbReference>
<dbReference type="GO" id="GO:0004322">
    <property type="term" value="F:ferroxidase activity"/>
    <property type="evidence" value="ECO:0007669"/>
    <property type="project" value="TreeGrafter"/>
</dbReference>
<sequence>MRMPCIITLLALAGIASAATVEVSWDITWVNASPDGYERPVIGINGVWPCPLLEATVGDTIIAHVHNKLGNETTGLHWHGITQKGSQEMDGPVAGTQCPIPPGSSVTYKFLADKPGTFWYHSHQQGQYPDGLRGPFIIHDPDDPYKGQVDDEIVLSCSDWYHSQSIPIVQEMLSPSNTDFRPPIPDSIILNEGGGNKLYFEKGKTYRLRIISFAAFGSCMIDFDSHPFEIIMQDASYITKTKATQIRLAAGQRYDVLLSAPSNSTANYPFLFSLDFNPDYHNPVAGWKFNETGYIVLDKSRPTTSVDVVHTWDPVDDLLFTNPYGDGPLGPLATTITLDFTFCFDNYSVPRACFNGHPYVPQLVPSLYTAATTGDDNDDPVVYGGANAYVAPGGHVVDIVINNLDAAIHPFHLHGHQFQVLDRPAAGAGSFSGSTAGFRARPASKDTVSVNGNSYAVLRFRADNPGVWLFHCHIEWHVEMGLTATIVEAPDKIRGKAFPQDHINLCKAQGLPYRGNAAGNTVNYTDTDGMLFVNPPVYTGYGVREASVSFQEG</sequence>
<keyword evidence="2" id="KW-0479">Metal-binding</keyword>
<dbReference type="InterPro" id="IPR008972">
    <property type="entry name" value="Cupredoxin"/>
</dbReference>
<feature type="domain" description="Plastocyanin-like" evidence="8">
    <location>
        <begin position="361"/>
        <end position="491"/>
    </location>
</feature>
<dbReference type="Pfam" id="PF00394">
    <property type="entry name" value="Cu-oxidase"/>
    <property type="match status" value="1"/>
</dbReference>
<dbReference type="InterPro" id="IPR001117">
    <property type="entry name" value="Cu-oxidase_2nd"/>
</dbReference>
<dbReference type="InterPro" id="IPR011706">
    <property type="entry name" value="Cu-oxidase_C"/>
</dbReference>
<evidence type="ECO:0000259" key="9">
    <source>
        <dbReference type="Pfam" id="PF07732"/>
    </source>
</evidence>
<keyword evidence="5" id="KW-0186">Copper</keyword>
<reference evidence="10 11" key="1">
    <citation type="submission" date="2015-09" db="EMBL/GenBank/DDBJ databases">
        <title>Host preference determinants of Valsa canker pathogens revealed by comparative genomics.</title>
        <authorList>
            <person name="Yin Z."/>
            <person name="Huang L."/>
        </authorList>
    </citation>
    <scope>NUCLEOTIDE SEQUENCE [LARGE SCALE GENOMIC DNA]</scope>
    <source>
        <strain evidence="10 11">SXYLt</strain>
    </source>
</reference>
<evidence type="ECO:0000256" key="5">
    <source>
        <dbReference type="ARBA" id="ARBA00023008"/>
    </source>
</evidence>
<dbReference type="Gene3D" id="2.60.40.420">
    <property type="entry name" value="Cupredoxins - blue copper proteins"/>
    <property type="match status" value="3"/>
</dbReference>
<evidence type="ECO:0008006" key="12">
    <source>
        <dbReference type="Google" id="ProtNLM"/>
    </source>
</evidence>
<evidence type="ECO:0000259" key="8">
    <source>
        <dbReference type="Pfam" id="PF07731"/>
    </source>
</evidence>
<evidence type="ECO:0000256" key="3">
    <source>
        <dbReference type="ARBA" id="ARBA00022729"/>
    </source>
</evidence>
<dbReference type="CDD" id="cd13851">
    <property type="entry name" value="CuRO_1_Fet3p"/>
    <property type="match status" value="1"/>
</dbReference>
<dbReference type="GO" id="GO:0010106">
    <property type="term" value="P:cellular response to iron ion starvation"/>
    <property type="evidence" value="ECO:0007669"/>
    <property type="project" value="TreeGrafter"/>
</dbReference>
<dbReference type="OrthoDB" id="2121828at2759"/>
<dbReference type="Pfam" id="PF07731">
    <property type="entry name" value="Cu-oxidase_2"/>
    <property type="match status" value="1"/>
</dbReference>
<keyword evidence="3 6" id="KW-0732">Signal</keyword>
<dbReference type="InParanoid" id="A0A423WXF6"/>
<evidence type="ECO:0000259" key="7">
    <source>
        <dbReference type="Pfam" id="PF00394"/>
    </source>
</evidence>
<gene>
    <name evidence="10" type="ORF">VPNG_06939</name>
</gene>
<dbReference type="AlphaFoldDB" id="A0A423WXF6"/>
<feature type="domain" description="Plastocyanin-like" evidence="9">
    <location>
        <begin position="27"/>
        <end position="142"/>
    </location>
</feature>
<dbReference type="InterPro" id="IPR044130">
    <property type="entry name" value="CuRO_2_Fet3-like"/>
</dbReference>
<name>A0A423WXF6_9PEZI</name>
<dbReference type="InterPro" id="IPR002355">
    <property type="entry name" value="Cu_oxidase_Cu_BS"/>
</dbReference>
<proteinExistence type="inferred from homology"/>
<evidence type="ECO:0000313" key="10">
    <source>
        <dbReference type="EMBL" id="ROW08138.1"/>
    </source>
</evidence>
<evidence type="ECO:0000313" key="11">
    <source>
        <dbReference type="Proteomes" id="UP000285146"/>
    </source>
</evidence>
<evidence type="ECO:0000256" key="1">
    <source>
        <dbReference type="ARBA" id="ARBA00010609"/>
    </source>
</evidence>
<dbReference type="InterPro" id="IPR011707">
    <property type="entry name" value="Cu-oxidase-like_N"/>
</dbReference>
<dbReference type="PANTHER" id="PTHR11709">
    <property type="entry name" value="MULTI-COPPER OXIDASE"/>
    <property type="match status" value="1"/>
</dbReference>
<dbReference type="SUPFAM" id="SSF49503">
    <property type="entry name" value="Cupredoxins"/>
    <property type="match status" value="3"/>
</dbReference>
<organism evidence="10 11">
    <name type="scientific">Cytospora leucostoma</name>
    <dbReference type="NCBI Taxonomy" id="1230097"/>
    <lineage>
        <taxon>Eukaryota</taxon>
        <taxon>Fungi</taxon>
        <taxon>Dikarya</taxon>
        <taxon>Ascomycota</taxon>
        <taxon>Pezizomycotina</taxon>
        <taxon>Sordariomycetes</taxon>
        <taxon>Sordariomycetidae</taxon>
        <taxon>Diaporthales</taxon>
        <taxon>Cytosporaceae</taxon>
        <taxon>Cytospora</taxon>
    </lineage>
</organism>
<dbReference type="PANTHER" id="PTHR11709:SF361">
    <property type="entry name" value="IRON TRANSPORT MULTICOPPER OXIDASE FET3"/>
    <property type="match status" value="1"/>
</dbReference>
<dbReference type="PROSITE" id="PS00080">
    <property type="entry name" value="MULTICOPPER_OXIDASE2"/>
    <property type="match status" value="1"/>
</dbReference>
<comment type="similarity">
    <text evidence="1">Belongs to the multicopper oxidase family.</text>
</comment>
<dbReference type="Proteomes" id="UP000285146">
    <property type="component" value="Unassembled WGS sequence"/>
</dbReference>
<accession>A0A423WXF6</accession>
<evidence type="ECO:0000256" key="4">
    <source>
        <dbReference type="ARBA" id="ARBA00023002"/>
    </source>
</evidence>